<name>A0ABW5DPT0_9PROT</name>
<sequence length="327" mass="35413">MRIVLIIGLALGLLTAGRASAAEAVLRLSHPMPPSHHIAKLIDGWAADIQSASGGRIEVQIFGAEQAFKAPQNIVAVARGQIEAAASVNFQWGETVPEMNVTILPFLLTDLERIRRFPGSPAAAFLEEKLAQKGVVNLAWLYTSRLSVFTSQRRPLIQSEDFRGVKIRGLNRLVDNALVAVGAAPSAMPAPEVYQALQSGVLDAGMTDLSAAYSRKFFEVQKYGTVTPISAVYYHIYVNPDWYRKLAPDLRDVLSAASRKITIDAIPATEAAAEEAMLQLSAKGMVLHTQTAEEVAAFTRIMQPPVLKAFLEASPDGQKILDLLNGL</sequence>
<keyword evidence="3 4" id="KW-0732">Signal</keyword>
<comment type="similarity">
    <text evidence="1">Belongs to the bacterial solute-binding protein 7 family.</text>
</comment>
<feature type="chain" id="PRO_5046951933" evidence="4">
    <location>
        <begin position="22"/>
        <end position="327"/>
    </location>
</feature>
<dbReference type="PANTHER" id="PTHR33376">
    <property type="match status" value="1"/>
</dbReference>
<dbReference type="NCBIfam" id="NF037995">
    <property type="entry name" value="TRAP_S1"/>
    <property type="match status" value="1"/>
</dbReference>
<feature type="signal peptide" evidence="4">
    <location>
        <begin position="1"/>
        <end position="21"/>
    </location>
</feature>
<dbReference type="PANTHER" id="PTHR33376:SF7">
    <property type="entry name" value="C4-DICARBOXYLATE-BINDING PROTEIN DCTB"/>
    <property type="match status" value="1"/>
</dbReference>
<keyword evidence="2" id="KW-0813">Transport</keyword>
<accession>A0ABW5DPT0</accession>
<dbReference type="Proteomes" id="UP001597295">
    <property type="component" value="Unassembled WGS sequence"/>
</dbReference>
<gene>
    <name evidence="5" type="primary">dctP</name>
    <name evidence="5" type="ORF">ACFSM5_06485</name>
</gene>
<comment type="caution">
    <text evidence="5">The sequence shown here is derived from an EMBL/GenBank/DDBJ whole genome shotgun (WGS) entry which is preliminary data.</text>
</comment>
<proteinExistence type="inferred from homology"/>
<protein>
    <submittedName>
        <fullName evidence="5">TRAP transporter substrate-binding protein DctP</fullName>
    </submittedName>
</protein>
<reference evidence="6" key="1">
    <citation type="journal article" date="2019" name="Int. J. Syst. Evol. Microbiol.">
        <title>The Global Catalogue of Microorganisms (GCM) 10K type strain sequencing project: providing services to taxonomists for standard genome sequencing and annotation.</title>
        <authorList>
            <consortium name="The Broad Institute Genomics Platform"/>
            <consortium name="The Broad Institute Genome Sequencing Center for Infectious Disease"/>
            <person name="Wu L."/>
            <person name="Ma J."/>
        </authorList>
    </citation>
    <scope>NUCLEOTIDE SEQUENCE [LARGE SCALE GENOMIC DNA]</scope>
    <source>
        <strain evidence="6">CGMCC 1.19062</strain>
    </source>
</reference>
<keyword evidence="6" id="KW-1185">Reference proteome</keyword>
<evidence type="ECO:0000256" key="4">
    <source>
        <dbReference type="SAM" id="SignalP"/>
    </source>
</evidence>
<dbReference type="Gene3D" id="3.40.190.170">
    <property type="entry name" value="Bacterial extracellular solute-binding protein, family 7"/>
    <property type="match status" value="1"/>
</dbReference>
<dbReference type="InterPro" id="IPR038404">
    <property type="entry name" value="TRAP_DctP_sf"/>
</dbReference>
<evidence type="ECO:0000256" key="3">
    <source>
        <dbReference type="ARBA" id="ARBA00022729"/>
    </source>
</evidence>
<evidence type="ECO:0000313" key="6">
    <source>
        <dbReference type="Proteomes" id="UP001597295"/>
    </source>
</evidence>
<dbReference type="InterPro" id="IPR018389">
    <property type="entry name" value="DctP_fam"/>
</dbReference>
<dbReference type="EMBL" id="JBHUIP010000004">
    <property type="protein sequence ID" value="MFD2262530.1"/>
    <property type="molecule type" value="Genomic_DNA"/>
</dbReference>
<evidence type="ECO:0000256" key="1">
    <source>
        <dbReference type="ARBA" id="ARBA00009023"/>
    </source>
</evidence>
<evidence type="ECO:0000313" key="5">
    <source>
        <dbReference type="EMBL" id="MFD2262530.1"/>
    </source>
</evidence>
<dbReference type="RefSeq" id="WP_379875490.1">
    <property type="nucleotide sequence ID" value="NZ_JBHUIP010000004.1"/>
</dbReference>
<dbReference type="Pfam" id="PF03480">
    <property type="entry name" value="DctP"/>
    <property type="match status" value="1"/>
</dbReference>
<evidence type="ECO:0000256" key="2">
    <source>
        <dbReference type="ARBA" id="ARBA00022448"/>
    </source>
</evidence>
<organism evidence="5 6">
    <name type="scientific">Lacibacterium aquatile</name>
    <dbReference type="NCBI Taxonomy" id="1168082"/>
    <lineage>
        <taxon>Bacteria</taxon>
        <taxon>Pseudomonadati</taxon>
        <taxon>Pseudomonadota</taxon>
        <taxon>Alphaproteobacteria</taxon>
        <taxon>Rhodospirillales</taxon>
        <taxon>Rhodospirillaceae</taxon>
    </lineage>
</organism>